<dbReference type="Pfam" id="PF02416">
    <property type="entry name" value="TatA_B_E"/>
    <property type="match status" value="1"/>
</dbReference>
<evidence type="ECO:0000256" key="8">
    <source>
        <dbReference type="ARBA" id="ARBA00023136"/>
    </source>
</evidence>
<dbReference type="Proteomes" id="UP001164390">
    <property type="component" value="Chromosome"/>
</dbReference>
<gene>
    <name evidence="11" type="ORF">L0C25_03575</name>
</gene>
<evidence type="ECO:0000256" key="9">
    <source>
        <dbReference type="SAM" id="MobiDB-lite"/>
    </source>
</evidence>
<evidence type="ECO:0000313" key="11">
    <source>
        <dbReference type="EMBL" id="UYM06166.1"/>
    </source>
</evidence>
<evidence type="ECO:0000256" key="6">
    <source>
        <dbReference type="ARBA" id="ARBA00022989"/>
    </source>
</evidence>
<keyword evidence="12" id="KW-1185">Reference proteome</keyword>
<feature type="compositionally biased region" description="Basic and acidic residues" evidence="9">
    <location>
        <begin position="86"/>
        <end position="100"/>
    </location>
</feature>
<keyword evidence="6 10" id="KW-1133">Transmembrane helix</keyword>
<protein>
    <submittedName>
        <fullName evidence="11">Sec-independent translocase</fullName>
    </submittedName>
</protein>
<dbReference type="KEGG" id="sgrg:L0C25_03575"/>
<feature type="region of interest" description="Disordered" evidence="9">
    <location>
        <begin position="79"/>
        <end position="122"/>
    </location>
</feature>
<comment type="subcellular location">
    <subcellularLocation>
        <location evidence="1">Membrane</location>
        <topology evidence="1">Single-pass membrane protein</topology>
    </subcellularLocation>
</comment>
<dbReference type="GO" id="GO:0008320">
    <property type="term" value="F:protein transmembrane transporter activity"/>
    <property type="evidence" value="ECO:0007669"/>
    <property type="project" value="InterPro"/>
</dbReference>
<keyword evidence="5" id="KW-0653">Protein transport</keyword>
<evidence type="ECO:0000256" key="10">
    <source>
        <dbReference type="SAM" id="Phobius"/>
    </source>
</evidence>
<dbReference type="NCBIfam" id="TIGR01410">
    <property type="entry name" value="tatB"/>
    <property type="match status" value="1"/>
</dbReference>
<dbReference type="PRINTS" id="PR01506">
    <property type="entry name" value="TATBPROTEIN"/>
</dbReference>
<keyword evidence="7" id="KW-0811">Translocation</keyword>
<name>A0AA46TIY5_9ACTN</name>
<proteinExistence type="predicted"/>
<dbReference type="NCBIfam" id="NF002377">
    <property type="entry name" value="PRK01371.1-4"/>
    <property type="match status" value="1"/>
</dbReference>
<dbReference type="GO" id="GO:0043953">
    <property type="term" value="P:protein transport by the Tat complex"/>
    <property type="evidence" value="ECO:0007669"/>
    <property type="project" value="InterPro"/>
</dbReference>
<keyword evidence="3" id="KW-1003">Cell membrane</keyword>
<keyword evidence="2" id="KW-0813">Transport</keyword>
<keyword evidence="8 10" id="KW-0472">Membrane</keyword>
<reference evidence="11" key="1">
    <citation type="submission" date="2022-01" db="EMBL/GenBank/DDBJ databases">
        <title>Nocardioidaceae gen. sp. A5X3R13.</title>
        <authorList>
            <person name="Lopez Marin M.A."/>
            <person name="Uhlik O."/>
        </authorList>
    </citation>
    <scope>NUCLEOTIDE SEQUENCE</scope>
    <source>
        <strain evidence="11">A5X3R13</strain>
    </source>
</reference>
<organism evidence="11 12">
    <name type="scientific">Solicola gregarius</name>
    <dbReference type="NCBI Taxonomy" id="2908642"/>
    <lineage>
        <taxon>Bacteria</taxon>
        <taxon>Bacillati</taxon>
        <taxon>Actinomycetota</taxon>
        <taxon>Actinomycetes</taxon>
        <taxon>Propionibacteriales</taxon>
        <taxon>Nocardioidaceae</taxon>
        <taxon>Solicola</taxon>
    </lineage>
</organism>
<dbReference type="PANTHER" id="PTHR33162">
    <property type="entry name" value="SEC-INDEPENDENT PROTEIN TRANSLOCASE PROTEIN TATA, CHLOROPLASTIC"/>
    <property type="match status" value="1"/>
</dbReference>
<evidence type="ECO:0000313" key="12">
    <source>
        <dbReference type="Proteomes" id="UP001164390"/>
    </source>
</evidence>
<evidence type="ECO:0000256" key="3">
    <source>
        <dbReference type="ARBA" id="ARBA00022475"/>
    </source>
</evidence>
<dbReference type="RefSeq" id="WP_271635019.1">
    <property type="nucleotide sequence ID" value="NZ_CP094970.1"/>
</dbReference>
<sequence>MFDIGPAEIVVIVVIAIVVFGPDKLPQFARQAGRFLKTARRMMDDAKSDLAAEMGDDFDGLKDLNLRELDPREIVRRNVVEAMESGDDKTNADKDESDGPRRRRGHRPLGIGERPPYDPEST</sequence>
<dbReference type="InterPro" id="IPR018448">
    <property type="entry name" value="TatB"/>
</dbReference>
<accession>A0AA46TIY5</accession>
<evidence type="ECO:0000256" key="4">
    <source>
        <dbReference type="ARBA" id="ARBA00022692"/>
    </source>
</evidence>
<keyword evidence="4 10" id="KW-0812">Transmembrane</keyword>
<dbReference type="InterPro" id="IPR003369">
    <property type="entry name" value="TatA/B/E"/>
</dbReference>
<evidence type="ECO:0000256" key="5">
    <source>
        <dbReference type="ARBA" id="ARBA00022927"/>
    </source>
</evidence>
<dbReference type="AlphaFoldDB" id="A0AA46TIY5"/>
<evidence type="ECO:0000256" key="2">
    <source>
        <dbReference type="ARBA" id="ARBA00022448"/>
    </source>
</evidence>
<dbReference type="EMBL" id="CP094970">
    <property type="protein sequence ID" value="UYM06166.1"/>
    <property type="molecule type" value="Genomic_DNA"/>
</dbReference>
<dbReference type="PANTHER" id="PTHR33162:SF1">
    <property type="entry name" value="SEC-INDEPENDENT PROTEIN TRANSLOCASE PROTEIN TATA, CHLOROPLASTIC"/>
    <property type="match status" value="1"/>
</dbReference>
<evidence type="ECO:0000256" key="1">
    <source>
        <dbReference type="ARBA" id="ARBA00004167"/>
    </source>
</evidence>
<feature type="transmembrane region" description="Helical" evidence="10">
    <location>
        <begin position="6"/>
        <end position="25"/>
    </location>
</feature>
<dbReference type="Gene3D" id="1.20.5.3310">
    <property type="match status" value="1"/>
</dbReference>
<evidence type="ECO:0000256" key="7">
    <source>
        <dbReference type="ARBA" id="ARBA00023010"/>
    </source>
</evidence>
<dbReference type="GO" id="GO:0016020">
    <property type="term" value="C:membrane"/>
    <property type="evidence" value="ECO:0007669"/>
    <property type="project" value="UniProtKB-SubCell"/>
</dbReference>